<accession>A0ABY3YPZ5</accession>
<organism evidence="1 2">
    <name type="scientific">Zhouia spongiae</name>
    <dbReference type="NCBI Taxonomy" id="2202721"/>
    <lineage>
        <taxon>Bacteria</taxon>
        <taxon>Pseudomonadati</taxon>
        <taxon>Bacteroidota</taxon>
        <taxon>Flavobacteriia</taxon>
        <taxon>Flavobacteriales</taxon>
        <taxon>Flavobacteriaceae</taxon>
        <taxon>Zhouia</taxon>
    </lineage>
</organism>
<dbReference type="RefSeq" id="WP_242937982.1">
    <property type="nucleotide sequence ID" value="NZ_CP094326.1"/>
</dbReference>
<protein>
    <submittedName>
        <fullName evidence="1">Uncharacterized protein</fullName>
    </submittedName>
</protein>
<keyword evidence="2" id="KW-1185">Reference proteome</keyword>
<evidence type="ECO:0000313" key="2">
    <source>
        <dbReference type="Proteomes" id="UP000829476"/>
    </source>
</evidence>
<sequence length="103" mass="12049">MALFFVSTFSAYGKTTDKTLLPSNQKNELSSNQLKHLLLAEELSAYEYLSLKTDFFPVDPGNWYEVHIDALKPFNTVVSGETHYLPDFRERICKQLYPFHFFF</sequence>
<evidence type="ECO:0000313" key="1">
    <source>
        <dbReference type="EMBL" id="UNY99609.1"/>
    </source>
</evidence>
<proteinExistence type="predicted"/>
<dbReference type="EMBL" id="CP094326">
    <property type="protein sequence ID" value="UNY99609.1"/>
    <property type="molecule type" value="Genomic_DNA"/>
</dbReference>
<name>A0ABY3YPZ5_9FLAO</name>
<reference evidence="1 2" key="1">
    <citation type="journal article" date="2018" name="Int. J. Syst. Evol. Microbiol.">
        <title>Zhouia spongiae sp. nov., isolated from a marine sponge.</title>
        <authorList>
            <person name="Zhuang L."/>
            <person name="Lin B."/>
            <person name="Qin F."/>
            <person name="Luo L."/>
        </authorList>
    </citation>
    <scope>NUCLEOTIDE SEQUENCE [LARGE SCALE GENOMIC DNA]</scope>
    <source>
        <strain evidence="1 2">HN-Y44</strain>
    </source>
</reference>
<dbReference type="Proteomes" id="UP000829476">
    <property type="component" value="Chromosome"/>
</dbReference>
<gene>
    <name evidence="1" type="ORF">MQE36_04505</name>
</gene>